<sequence>MAANFSGNGDRERFLQRVKETVDDCFRLGTTDAIQKQMFDSIRERLNSLCRDIERSAGNMLTDLEAKEFSELIGTVRDEIEDNQTVEKKTGYQSKRLQTDENGHYKYDITREQLDFLSRFGFTAPMMSEVLGVSESTVRRRLRNFNISLRQLTDITDENLDQKIKEVAGTNRRIGPNSIRVRLTEKNIFLPRQRVRDGCSRVDPGGCALRSLLRKNIQRRTYKVAGPNSLWHFDGNHKLIRWNLVVHGCIDCYSRLVTFLKVSNNNKALTVFDNFIDAIRLFGTPSRVRCDYGVENVDVCTYMEGIRGINRGSAIKGKSCHNQRIERLWVDVWDNFSNEFHDLFIYMELKNILDITNDYRLYALHYVFLPRINERLKSFAFQYNNHPVSTEHNRSPNQLFIQGVLANAMSNFKSIEELIEDAGSTNDRYYQDLLEKYGVEDNNNNGGSDSENDVDAIISVVDVNISEDKRQQICEEVNPLSNISSLEYGEELFKITVQLLDLD</sequence>
<dbReference type="PANTHER" id="PTHR46791:SF5">
    <property type="entry name" value="CLR5 DOMAIN-CONTAINING PROTEIN-RELATED"/>
    <property type="match status" value="1"/>
</dbReference>
<keyword evidence="3" id="KW-1185">Reference proteome</keyword>
<dbReference type="GO" id="GO:0003676">
    <property type="term" value="F:nucleic acid binding"/>
    <property type="evidence" value="ECO:0007669"/>
    <property type="project" value="InterPro"/>
</dbReference>
<dbReference type="InterPro" id="IPR001584">
    <property type="entry name" value="Integrase_cat-core"/>
</dbReference>
<dbReference type="GO" id="GO:0015074">
    <property type="term" value="P:DNA integration"/>
    <property type="evidence" value="ECO:0007669"/>
    <property type="project" value="InterPro"/>
</dbReference>
<organism evidence="2 3">
    <name type="scientific">Mytilus coruscus</name>
    <name type="common">Sea mussel</name>
    <dbReference type="NCBI Taxonomy" id="42192"/>
    <lineage>
        <taxon>Eukaryota</taxon>
        <taxon>Metazoa</taxon>
        <taxon>Spiralia</taxon>
        <taxon>Lophotrochozoa</taxon>
        <taxon>Mollusca</taxon>
        <taxon>Bivalvia</taxon>
        <taxon>Autobranchia</taxon>
        <taxon>Pteriomorphia</taxon>
        <taxon>Mytilida</taxon>
        <taxon>Mytiloidea</taxon>
        <taxon>Mytilidae</taxon>
        <taxon>Mytilinae</taxon>
        <taxon>Mytilus</taxon>
    </lineage>
</organism>
<dbReference type="EMBL" id="CACVKT020006675">
    <property type="protein sequence ID" value="CAC5403146.1"/>
    <property type="molecule type" value="Genomic_DNA"/>
</dbReference>
<protein>
    <recommendedName>
        <fullName evidence="1">Integrase catalytic domain-containing protein</fullName>
    </recommendedName>
</protein>
<gene>
    <name evidence="2" type="ORF">MCOR_37052</name>
</gene>
<dbReference type="Pfam" id="PF24764">
    <property type="entry name" value="rva_4"/>
    <property type="match status" value="1"/>
</dbReference>
<dbReference type="AlphaFoldDB" id="A0A6J8D5D5"/>
<proteinExistence type="predicted"/>
<dbReference type="Proteomes" id="UP000507470">
    <property type="component" value="Unassembled WGS sequence"/>
</dbReference>
<feature type="domain" description="Integrase catalytic" evidence="1">
    <location>
        <begin position="223"/>
        <end position="404"/>
    </location>
</feature>
<dbReference type="InterPro" id="IPR058913">
    <property type="entry name" value="Integrase_dom_put"/>
</dbReference>
<evidence type="ECO:0000313" key="3">
    <source>
        <dbReference type="Proteomes" id="UP000507470"/>
    </source>
</evidence>
<accession>A0A6J8D5D5</accession>
<dbReference type="InterPro" id="IPR036397">
    <property type="entry name" value="RNaseH_sf"/>
</dbReference>
<evidence type="ECO:0000259" key="1">
    <source>
        <dbReference type="PROSITE" id="PS50994"/>
    </source>
</evidence>
<reference evidence="2 3" key="1">
    <citation type="submission" date="2020-06" db="EMBL/GenBank/DDBJ databases">
        <authorList>
            <person name="Li R."/>
            <person name="Bekaert M."/>
        </authorList>
    </citation>
    <scope>NUCLEOTIDE SEQUENCE [LARGE SCALE GENOMIC DNA]</scope>
    <source>
        <strain evidence="3">wild</strain>
    </source>
</reference>
<name>A0A6J8D5D5_MYTCO</name>
<dbReference type="InterPro" id="IPR012337">
    <property type="entry name" value="RNaseH-like_sf"/>
</dbReference>
<dbReference type="OrthoDB" id="6148959at2759"/>
<evidence type="ECO:0000313" key="2">
    <source>
        <dbReference type="EMBL" id="CAC5403146.1"/>
    </source>
</evidence>
<dbReference type="PROSITE" id="PS50994">
    <property type="entry name" value="INTEGRASE"/>
    <property type="match status" value="1"/>
</dbReference>
<dbReference type="Gene3D" id="3.30.420.10">
    <property type="entry name" value="Ribonuclease H-like superfamily/Ribonuclease H"/>
    <property type="match status" value="1"/>
</dbReference>
<dbReference type="SUPFAM" id="SSF53098">
    <property type="entry name" value="Ribonuclease H-like"/>
    <property type="match status" value="1"/>
</dbReference>
<dbReference type="PANTHER" id="PTHR46791">
    <property type="entry name" value="EXPRESSED PROTEIN"/>
    <property type="match status" value="1"/>
</dbReference>